<dbReference type="SMART" id="SM00516">
    <property type="entry name" value="SEC14"/>
    <property type="match status" value="1"/>
</dbReference>
<feature type="domain" description="CRAL-TRIO" evidence="1">
    <location>
        <begin position="17"/>
        <end position="208"/>
    </location>
</feature>
<dbReference type="InterPro" id="IPR036865">
    <property type="entry name" value="CRAL-TRIO_dom_sf"/>
</dbReference>
<gene>
    <name evidence="2" type="ORF">HF086_016278</name>
</gene>
<dbReference type="PROSITE" id="PS50191">
    <property type="entry name" value="CRAL_TRIO"/>
    <property type="match status" value="1"/>
</dbReference>
<dbReference type="EMBL" id="JACEFF010000457">
    <property type="protein sequence ID" value="KAH9636996.1"/>
    <property type="molecule type" value="Genomic_DNA"/>
</dbReference>
<dbReference type="PRINTS" id="PR00180">
    <property type="entry name" value="CRETINALDHBP"/>
</dbReference>
<dbReference type="GO" id="GO:0016020">
    <property type="term" value="C:membrane"/>
    <property type="evidence" value="ECO:0007669"/>
    <property type="project" value="TreeGrafter"/>
</dbReference>
<dbReference type="SUPFAM" id="SSF52087">
    <property type="entry name" value="CRAL/TRIO domain"/>
    <property type="match status" value="1"/>
</dbReference>
<dbReference type="Proteomes" id="UP000814243">
    <property type="component" value="Unassembled WGS sequence"/>
</dbReference>
<dbReference type="InterPro" id="IPR001251">
    <property type="entry name" value="CRAL-TRIO_dom"/>
</dbReference>
<name>A0A922MIB2_SPOEX</name>
<protein>
    <recommendedName>
        <fullName evidence="1">CRAL-TRIO domain-containing protein</fullName>
    </recommendedName>
</protein>
<evidence type="ECO:0000313" key="2">
    <source>
        <dbReference type="EMBL" id="KAH9636996.1"/>
    </source>
</evidence>
<dbReference type="PANTHER" id="PTHR10174">
    <property type="entry name" value="ALPHA-TOCOPHEROL TRANSFER PROTEIN-RELATED"/>
    <property type="match status" value="1"/>
</dbReference>
<dbReference type="Gene3D" id="3.40.525.10">
    <property type="entry name" value="CRAL-TRIO lipid binding domain"/>
    <property type="match status" value="1"/>
</dbReference>
<evidence type="ECO:0000313" key="3">
    <source>
        <dbReference type="Proteomes" id="UP000814243"/>
    </source>
</evidence>
<organism evidence="2 3">
    <name type="scientific">Spodoptera exigua</name>
    <name type="common">Beet armyworm</name>
    <name type="synonym">Noctua fulgens</name>
    <dbReference type="NCBI Taxonomy" id="7107"/>
    <lineage>
        <taxon>Eukaryota</taxon>
        <taxon>Metazoa</taxon>
        <taxon>Ecdysozoa</taxon>
        <taxon>Arthropoda</taxon>
        <taxon>Hexapoda</taxon>
        <taxon>Insecta</taxon>
        <taxon>Pterygota</taxon>
        <taxon>Neoptera</taxon>
        <taxon>Endopterygota</taxon>
        <taxon>Lepidoptera</taxon>
        <taxon>Glossata</taxon>
        <taxon>Ditrysia</taxon>
        <taxon>Noctuoidea</taxon>
        <taxon>Noctuidae</taxon>
        <taxon>Amphipyrinae</taxon>
        <taxon>Spodoptera</taxon>
    </lineage>
</organism>
<proteinExistence type="predicted"/>
<reference evidence="2" key="1">
    <citation type="journal article" date="2021" name="G3 (Bethesda)">
        <title>Genome and transcriptome analysis of the beet armyworm Spodoptera exigua reveals targets for pest control. .</title>
        <authorList>
            <person name="Simon S."/>
            <person name="Breeschoten T."/>
            <person name="Jansen H.J."/>
            <person name="Dirks R.P."/>
            <person name="Schranz M.E."/>
            <person name="Ros V.I.D."/>
        </authorList>
    </citation>
    <scope>NUCLEOTIDE SEQUENCE</scope>
    <source>
        <strain evidence="2">TB_SE_WUR_2020</strain>
    </source>
</reference>
<dbReference type="PANTHER" id="PTHR10174:SF230">
    <property type="entry name" value="ALPHA-TOCOPHEROL TRANSFER PROTEIN-LIKE"/>
    <property type="match status" value="1"/>
</dbReference>
<sequence length="262" mass="30348">MFAEKRFLESALITCKGSVEKAKRQIDLLCTMKTMVPRFFARHNLKTELQPALEKVWHIPLPQLTEDYCRIVWIKSFTNDFSSDDILQFFQYTIVLAEYARANDYVNGYILIVDYRDWNMFKLITRMTTPDVQPFINVLTKGYGGRLKNVHIISDSKAVEVLVATVKQLISEKLGKRIQVHKNLEELHKVVPKDLLPEEFGGKQKSCEKIQAEIVDELASDRHIQYLKVMSKACTDESKRNTGKFNEEYMGMPGSFRNLTVD</sequence>
<dbReference type="GO" id="GO:1902936">
    <property type="term" value="F:phosphatidylinositol bisphosphate binding"/>
    <property type="evidence" value="ECO:0007669"/>
    <property type="project" value="TreeGrafter"/>
</dbReference>
<accession>A0A922MIB2</accession>
<dbReference type="Pfam" id="PF00650">
    <property type="entry name" value="CRAL_TRIO"/>
    <property type="match status" value="1"/>
</dbReference>
<evidence type="ECO:0000259" key="1">
    <source>
        <dbReference type="PROSITE" id="PS50191"/>
    </source>
</evidence>
<comment type="caution">
    <text evidence="2">The sequence shown here is derived from an EMBL/GenBank/DDBJ whole genome shotgun (WGS) entry which is preliminary data.</text>
</comment>
<dbReference type="CDD" id="cd00170">
    <property type="entry name" value="SEC14"/>
    <property type="match status" value="1"/>
</dbReference>
<dbReference type="AlphaFoldDB" id="A0A922MIB2"/>